<dbReference type="InterPro" id="IPR001214">
    <property type="entry name" value="SET_dom"/>
</dbReference>
<keyword evidence="2" id="KW-0158">Chromosome</keyword>
<comment type="subcellular location">
    <subcellularLocation>
        <location evidence="1">Chromosome</location>
    </subcellularLocation>
</comment>
<dbReference type="Proteomes" id="UP001218188">
    <property type="component" value="Unassembled WGS sequence"/>
</dbReference>
<keyword evidence="3" id="KW-0489">Methyltransferase</keyword>
<dbReference type="Gene3D" id="2.170.270.10">
    <property type="entry name" value="SET domain"/>
    <property type="match status" value="1"/>
</dbReference>
<dbReference type="GO" id="GO:0008270">
    <property type="term" value="F:zinc ion binding"/>
    <property type="evidence" value="ECO:0007669"/>
    <property type="project" value="InterPro"/>
</dbReference>
<dbReference type="GO" id="GO:0042054">
    <property type="term" value="F:histone methyltransferase activity"/>
    <property type="evidence" value="ECO:0007669"/>
    <property type="project" value="InterPro"/>
</dbReference>
<evidence type="ECO:0000313" key="11">
    <source>
        <dbReference type="EMBL" id="KAJ7021147.1"/>
    </source>
</evidence>
<evidence type="ECO:0000259" key="10">
    <source>
        <dbReference type="PROSITE" id="PS50868"/>
    </source>
</evidence>
<reference evidence="11" key="1">
    <citation type="submission" date="2023-03" db="EMBL/GenBank/DDBJ databases">
        <title>Massive genome expansion in bonnet fungi (Mycena s.s.) driven by repeated elements and novel gene families across ecological guilds.</title>
        <authorList>
            <consortium name="Lawrence Berkeley National Laboratory"/>
            <person name="Harder C.B."/>
            <person name="Miyauchi S."/>
            <person name="Viragh M."/>
            <person name="Kuo A."/>
            <person name="Thoen E."/>
            <person name="Andreopoulos B."/>
            <person name="Lu D."/>
            <person name="Skrede I."/>
            <person name="Drula E."/>
            <person name="Henrissat B."/>
            <person name="Morin E."/>
            <person name="Kohler A."/>
            <person name="Barry K."/>
            <person name="LaButti K."/>
            <person name="Morin E."/>
            <person name="Salamov A."/>
            <person name="Lipzen A."/>
            <person name="Mereny Z."/>
            <person name="Hegedus B."/>
            <person name="Baldrian P."/>
            <person name="Stursova M."/>
            <person name="Weitz H."/>
            <person name="Taylor A."/>
            <person name="Grigoriev I.V."/>
            <person name="Nagy L.G."/>
            <person name="Martin F."/>
            <person name="Kauserud H."/>
        </authorList>
    </citation>
    <scope>NUCLEOTIDE SEQUENCE</scope>
    <source>
        <strain evidence="11">CBHHK200</strain>
    </source>
</reference>
<dbReference type="SUPFAM" id="SSF82199">
    <property type="entry name" value="SET domain"/>
    <property type="match status" value="1"/>
</dbReference>
<proteinExistence type="predicted"/>
<dbReference type="PROSITE" id="PS50867">
    <property type="entry name" value="PRE_SET"/>
    <property type="match status" value="1"/>
</dbReference>
<dbReference type="InterPro" id="IPR050973">
    <property type="entry name" value="H3K9_Histone-Lys_N-MTase"/>
</dbReference>
<evidence type="ECO:0008006" key="14">
    <source>
        <dbReference type="Google" id="ProtNLM"/>
    </source>
</evidence>
<dbReference type="Pfam" id="PF00856">
    <property type="entry name" value="SET"/>
    <property type="match status" value="1"/>
</dbReference>
<dbReference type="GO" id="GO:0032259">
    <property type="term" value="P:methylation"/>
    <property type="evidence" value="ECO:0007669"/>
    <property type="project" value="UniProtKB-KW"/>
</dbReference>
<dbReference type="InterPro" id="IPR003616">
    <property type="entry name" value="Post-SET_dom"/>
</dbReference>
<organism evidence="11 13">
    <name type="scientific">Mycena alexandri</name>
    <dbReference type="NCBI Taxonomy" id="1745969"/>
    <lineage>
        <taxon>Eukaryota</taxon>
        <taxon>Fungi</taxon>
        <taxon>Dikarya</taxon>
        <taxon>Basidiomycota</taxon>
        <taxon>Agaricomycotina</taxon>
        <taxon>Agaricomycetes</taxon>
        <taxon>Agaricomycetidae</taxon>
        <taxon>Agaricales</taxon>
        <taxon>Marasmiineae</taxon>
        <taxon>Mycenaceae</taxon>
        <taxon>Mycena</taxon>
    </lineage>
</organism>
<dbReference type="InterPro" id="IPR007728">
    <property type="entry name" value="Pre-SET_dom"/>
</dbReference>
<keyword evidence="13" id="KW-1185">Reference proteome</keyword>
<dbReference type="EMBL" id="JARJCM010000071">
    <property type="protein sequence ID" value="KAJ7032686.1"/>
    <property type="molecule type" value="Genomic_DNA"/>
</dbReference>
<evidence type="ECO:0000256" key="6">
    <source>
        <dbReference type="ARBA" id="ARBA00022723"/>
    </source>
</evidence>
<keyword evidence="7" id="KW-0862">Zinc</keyword>
<dbReference type="Pfam" id="PF05033">
    <property type="entry name" value="Pre-SET"/>
    <property type="match status" value="1"/>
</dbReference>
<keyword evidence="4" id="KW-0808">Transferase</keyword>
<evidence type="ECO:0000256" key="4">
    <source>
        <dbReference type="ARBA" id="ARBA00022679"/>
    </source>
</evidence>
<keyword evidence="5" id="KW-0949">S-adenosyl-L-methionine</keyword>
<dbReference type="AlphaFoldDB" id="A0AAD6S8L0"/>
<evidence type="ECO:0000256" key="2">
    <source>
        <dbReference type="ARBA" id="ARBA00022454"/>
    </source>
</evidence>
<name>A0AAD6S8L0_9AGAR</name>
<keyword evidence="6" id="KW-0479">Metal-binding</keyword>
<dbReference type="PANTHER" id="PTHR46223:SF3">
    <property type="entry name" value="HISTONE-LYSINE N-METHYLTRANSFERASE SET-23"/>
    <property type="match status" value="1"/>
</dbReference>
<evidence type="ECO:0000259" key="8">
    <source>
        <dbReference type="PROSITE" id="PS50280"/>
    </source>
</evidence>
<protein>
    <recommendedName>
        <fullName evidence="14">Histone-lysine N-methyltransferase</fullName>
    </recommendedName>
</protein>
<dbReference type="EMBL" id="JARJCM010000241">
    <property type="protein sequence ID" value="KAJ7021147.1"/>
    <property type="molecule type" value="Genomic_DNA"/>
</dbReference>
<feature type="domain" description="SET" evidence="8">
    <location>
        <begin position="153"/>
        <end position="273"/>
    </location>
</feature>
<accession>A0AAD6S8L0</accession>
<evidence type="ECO:0000313" key="12">
    <source>
        <dbReference type="EMBL" id="KAJ7032686.1"/>
    </source>
</evidence>
<evidence type="ECO:0000256" key="3">
    <source>
        <dbReference type="ARBA" id="ARBA00022603"/>
    </source>
</evidence>
<dbReference type="PROSITE" id="PS50280">
    <property type="entry name" value="SET"/>
    <property type="match status" value="1"/>
</dbReference>
<dbReference type="PANTHER" id="PTHR46223">
    <property type="entry name" value="HISTONE-LYSINE N-METHYLTRANSFERASE SUV39H"/>
    <property type="match status" value="1"/>
</dbReference>
<dbReference type="GO" id="GO:0005694">
    <property type="term" value="C:chromosome"/>
    <property type="evidence" value="ECO:0007669"/>
    <property type="project" value="UniProtKB-SubCell"/>
</dbReference>
<sequence>MSTAIRYAAGLSAHHPLKAENLDKLGTEWPRSDWARYTELVRGFTRDELGAPPLRVVNNTGEEACAPFADVYSNHVWLHSSVGNIKQTKAISSRACDCSDNCVGGNCACVKMGSGYTSTGQPVNLDNPLYECGVACACVSTCGNRIVQQGRTVRIEVRYSGALKGWGLHADEDIPTNTFLFVFGGELVKMSEARKRPEIEFQIDLHFHHLAKAKYVLDAHNVGNLGRCLNHSCDPNTVAMPCYFNQVDLNLPIVAFFAKRAIKSGEQICIAYWGLDDTVLETAMGRMPCNCGADRCAGFIAMMT</sequence>
<dbReference type="GO" id="GO:0005634">
    <property type="term" value="C:nucleus"/>
    <property type="evidence" value="ECO:0007669"/>
    <property type="project" value="InterPro"/>
</dbReference>
<feature type="domain" description="Pre-SET" evidence="9">
    <location>
        <begin position="94"/>
        <end position="150"/>
    </location>
</feature>
<evidence type="ECO:0000259" key="9">
    <source>
        <dbReference type="PROSITE" id="PS50867"/>
    </source>
</evidence>
<dbReference type="PROSITE" id="PS50868">
    <property type="entry name" value="POST_SET"/>
    <property type="match status" value="1"/>
</dbReference>
<gene>
    <name evidence="12" type="ORF">C8F04DRAFT_1261766</name>
    <name evidence="11" type="ORF">C8F04DRAFT_1274135</name>
</gene>
<feature type="domain" description="Post-SET" evidence="10">
    <location>
        <begin position="285"/>
        <end position="301"/>
    </location>
</feature>
<dbReference type="InterPro" id="IPR046341">
    <property type="entry name" value="SET_dom_sf"/>
</dbReference>
<evidence type="ECO:0000313" key="13">
    <source>
        <dbReference type="Proteomes" id="UP001218188"/>
    </source>
</evidence>
<evidence type="ECO:0000256" key="1">
    <source>
        <dbReference type="ARBA" id="ARBA00004286"/>
    </source>
</evidence>
<dbReference type="SMART" id="SM00317">
    <property type="entry name" value="SET"/>
    <property type="match status" value="1"/>
</dbReference>
<comment type="caution">
    <text evidence="11">The sequence shown here is derived from an EMBL/GenBank/DDBJ whole genome shotgun (WGS) entry which is preliminary data.</text>
</comment>
<evidence type="ECO:0000256" key="5">
    <source>
        <dbReference type="ARBA" id="ARBA00022691"/>
    </source>
</evidence>
<evidence type="ECO:0000256" key="7">
    <source>
        <dbReference type="ARBA" id="ARBA00022833"/>
    </source>
</evidence>